<keyword evidence="3" id="KW-1185">Reference proteome</keyword>
<evidence type="ECO:0000256" key="1">
    <source>
        <dbReference type="SAM" id="SignalP"/>
    </source>
</evidence>
<dbReference type="RefSeq" id="WP_215434884.1">
    <property type="nucleotide sequence ID" value="NZ_AP025943.1"/>
</dbReference>
<dbReference type="EMBL" id="AP025943">
    <property type="protein sequence ID" value="BDL44274.1"/>
    <property type="molecule type" value="Genomic_DNA"/>
</dbReference>
<reference evidence="2" key="1">
    <citation type="submission" date="2022-06" db="EMBL/GenBank/DDBJ databases">
        <title>Akkermansia biwalacus sp. nov., an anaerobic mucin-degrading bacterium isolated from human intestine.</title>
        <authorList>
            <person name="Kobayashi Y."/>
            <person name="Inoue S."/>
            <person name="Kawahara T."/>
            <person name="Kohda N."/>
        </authorList>
    </citation>
    <scope>NUCLEOTIDE SEQUENCE</scope>
    <source>
        <strain evidence="2">WON2089</strain>
    </source>
</reference>
<name>A0ABN6QKG3_9BACT</name>
<protein>
    <submittedName>
        <fullName evidence="2">Uncharacterized protein</fullName>
    </submittedName>
</protein>
<organism evidence="2 3">
    <name type="scientific">Akkermansia biwaensis</name>
    <dbReference type="NCBI Taxonomy" id="2946555"/>
    <lineage>
        <taxon>Bacteria</taxon>
        <taxon>Pseudomonadati</taxon>
        <taxon>Verrucomicrobiota</taxon>
        <taxon>Verrucomicrobiia</taxon>
        <taxon>Verrucomicrobiales</taxon>
        <taxon>Akkermansiaceae</taxon>
        <taxon>Akkermansia</taxon>
    </lineage>
</organism>
<evidence type="ECO:0000313" key="3">
    <source>
        <dbReference type="Proteomes" id="UP001062263"/>
    </source>
</evidence>
<gene>
    <name evidence="2" type="ORF">Abiwalacus_18480</name>
</gene>
<feature type="signal peptide" evidence="1">
    <location>
        <begin position="1"/>
        <end position="19"/>
    </location>
</feature>
<proteinExistence type="predicted"/>
<sequence length="277" mass="31014">MKPIILLFMILAGIFPCHASGTPEKTEDGKPVKFCGFLLEQAGRRQKITFNFLAFFSGKRIPFSPSTTEGLKITDSQGKRLRVSRIFVDPVLDPEEERKDNMGWNGAAAISIETDTPPSAQAAWVEISGHIPLLMTSEVRQAPVSGLTVNGEEIHFSLPEKKEIVGDNSVHIRARHYSASWGGPHLAWKLFIRAPDFFTIHSLSLTAPQRGNTPPASYKKFNSLRLFEKTLPECFVFNIPEEETTMQLHLSYFGNLQPEKLPIHCRVSLGGEIFQNH</sequence>
<keyword evidence="1" id="KW-0732">Signal</keyword>
<accession>A0ABN6QKG3</accession>
<feature type="chain" id="PRO_5045156343" evidence="1">
    <location>
        <begin position="20"/>
        <end position="277"/>
    </location>
</feature>
<dbReference type="Proteomes" id="UP001062263">
    <property type="component" value="Chromosome"/>
</dbReference>
<evidence type="ECO:0000313" key="2">
    <source>
        <dbReference type="EMBL" id="BDL44274.1"/>
    </source>
</evidence>